<proteinExistence type="inferred from homology"/>
<dbReference type="PROSITE" id="PS01155">
    <property type="entry name" value="ENDONUCLEASE_III_2"/>
    <property type="match status" value="1"/>
</dbReference>
<keyword evidence="12" id="KW-0326">Glycosidase</keyword>
<dbReference type="InterPro" id="IPR003265">
    <property type="entry name" value="HhH-GPD_domain"/>
</dbReference>
<sequence>FPDVQALAEADEDQVLKLWSGLGYYARARNLHKAAKRVCDEFAGVFPDNLEQMQTLPGIGRSTAAAILSLASQQSHAILDGNVKRVLSRYHAIEGWTGKAAVLKQLWAVAEQHLPASQHRDYTQAMMDLGAT</sequence>
<dbReference type="CDD" id="cd00056">
    <property type="entry name" value="ENDO3c"/>
    <property type="match status" value="1"/>
</dbReference>
<dbReference type="InterPro" id="IPR023170">
    <property type="entry name" value="HhH_base_excis_C"/>
</dbReference>
<name>A0ABM1F806_PRICU</name>
<evidence type="ECO:0000256" key="2">
    <source>
        <dbReference type="ARBA" id="ARBA00001966"/>
    </source>
</evidence>
<keyword evidence="9" id="KW-0408">Iron</keyword>
<keyword evidence="7" id="KW-0227">DNA damage</keyword>
<keyword evidence="10" id="KW-0411">Iron-sulfur</keyword>
<protein>
    <recommendedName>
        <fullName evidence="5">Adenine DNA glycosylase</fullName>
        <ecNumber evidence="4">3.2.2.31</ecNumber>
    </recommendedName>
</protein>
<organism evidence="14 15">
    <name type="scientific">Priapulus caudatus</name>
    <name type="common">Priapulid worm</name>
    <dbReference type="NCBI Taxonomy" id="37621"/>
    <lineage>
        <taxon>Eukaryota</taxon>
        <taxon>Metazoa</taxon>
        <taxon>Ecdysozoa</taxon>
        <taxon>Scalidophora</taxon>
        <taxon>Priapulida</taxon>
        <taxon>Priapulimorpha</taxon>
        <taxon>Priapulimorphida</taxon>
        <taxon>Priapulidae</taxon>
        <taxon>Priapulus</taxon>
    </lineage>
</organism>
<dbReference type="Gene3D" id="1.10.340.30">
    <property type="entry name" value="Hypothetical protein, domain 2"/>
    <property type="match status" value="1"/>
</dbReference>
<evidence type="ECO:0000256" key="12">
    <source>
        <dbReference type="ARBA" id="ARBA00023295"/>
    </source>
</evidence>
<evidence type="ECO:0000259" key="13">
    <source>
        <dbReference type="SMART" id="SM00478"/>
    </source>
</evidence>
<dbReference type="InterPro" id="IPR011257">
    <property type="entry name" value="DNA_glycosylase"/>
</dbReference>
<evidence type="ECO:0000256" key="5">
    <source>
        <dbReference type="ARBA" id="ARBA00022023"/>
    </source>
</evidence>
<dbReference type="RefSeq" id="XP_014680577.1">
    <property type="nucleotide sequence ID" value="XM_014825091.1"/>
</dbReference>
<evidence type="ECO:0000313" key="15">
    <source>
        <dbReference type="RefSeq" id="XP_014680577.1"/>
    </source>
</evidence>
<evidence type="ECO:0000256" key="7">
    <source>
        <dbReference type="ARBA" id="ARBA00022763"/>
    </source>
</evidence>
<dbReference type="SUPFAM" id="SSF48150">
    <property type="entry name" value="DNA-glycosylase"/>
    <property type="match status" value="1"/>
</dbReference>
<feature type="domain" description="HhH-GPD" evidence="13">
    <location>
        <begin position="1"/>
        <end position="132"/>
    </location>
</feature>
<evidence type="ECO:0000256" key="8">
    <source>
        <dbReference type="ARBA" id="ARBA00022801"/>
    </source>
</evidence>
<dbReference type="InterPro" id="IPR004036">
    <property type="entry name" value="Endonuclease-III-like_CS2"/>
</dbReference>
<keyword evidence="8" id="KW-0378">Hydrolase</keyword>
<keyword evidence="6" id="KW-0479">Metal-binding</keyword>
<comment type="similarity">
    <text evidence="3">Belongs to the Nth/MutY family.</text>
</comment>
<dbReference type="InterPro" id="IPR044298">
    <property type="entry name" value="MIG/MutY"/>
</dbReference>
<dbReference type="InterPro" id="IPR000445">
    <property type="entry name" value="HhH_motif"/>
</dbReference>
<evidence type="ECO:0000256" key="10">
    <source>
        <dbReference type="ARBA" id="ARBA00023014"/>
    </source>
</evidence>
<evidence type="ECO:0000256" key="3">
    <source>
        <dbReference type="ARBA" id="ARBA00008343"/>
    </source>
</evidence>
<dbReference type="Pfam" id="PF00730">
    <property type="entry name" value="HhH-GPD"/>
    <property type="match status" value="1"/>
</dbReference>
<comment type="catalytic activity">
    <reaction evidence="1">
        <text>Hydrolyzes free adenine bases from 7,8-dihydro-8-oxoguanine:adenine mismatched double-stranded DNA, leaving an apurinic site.</text>
        <dbReference type="EC" id="3.2.2.31"/>
    </reaction>
</comment>
<accession>A0ABM1F806</accession>
<evidence type="ECO:0000256" key="4">
    <source>
        <dbReference type="ARBA" id="ARBA00012045"/>
    </source>
</evidence>
<dbReference type="PANTHER" id="PTHR42944:SF1">
    <property type="entry name" value="ADENINE DNA GLYCOSYLASE"/>
    <property type="match status" value="1"/>
</dbReference>
<evidence type="ECO:0000256" key="1">
    <source>
        <dbReference type="ARBA" id="ARBA00000843"/>
    </source>
</evidence>
<dbReference type="Proteomes" id="UP000695022">
    <property type="component" value="Unplaced"/>
</dbReference>
<evidence type="ECO:0000256" key="6">
    <source>
        <dbReference type="ARBA" id="ARBA00022723"/>
    </source>
</evidence>
<feature type="non-terminal residue" evidence="15">
    <location>
        <position position="1"/>
    </location>
</feature>
<dbReference type="GeneID" id="106820583"/>
<keyword evidence="14" id="KW-1185">Reference proteome</keyword>
<dbReference type="PANTHER" id="PTHR42944">
    <property type="entry name" value="ADENINE DNA GLYCOSYLASE"/>
    <property type="match status" value="1"/>
</dbReference>
<dbReference type="Pfam" id="PF00633">
    <property type="entry name" value="HHH"/>
    <property type="match status" value="1"/>
</dbReference>
<evidence type="ECO:0000256" key="9">
    <source>
        <dbReference type="ARBA" id="ARBA00023004"/>
    </source>
</evidence>
<evidence type="ECO:0000313" key="14">
    <source>
        <dbReference type="Proteomes" id="UP000695022"/>
    </source>
</evidence>
<dbReference type="EC" id="3.2.2.31" evidence="4"/>
<keyword evidence="11" id="KW-0234">DNA repair</keyword>
<dbReference type="SMART" id="SM00478">
    <property type="entry name" value="ENDO3c"/>
    <property type="match status" value="1"/>
</dbReference>
<reference evidence="15" key="1">
    <citation type="submission" date="2025-08" db="UniProtKB">
        <authorList>
            <consortium name="RefSeq"/>
        </authorList>
    </citation>
    <scope>IDENTIFICATION</scope>
</reference>
<feature type="non-terminal residue" evidence="15">
    <location>
        <position position="132"/>
    </location>
</feature>
<dbReference type="Gene3D" id="1.10.1670.10">
    <property type="entry name" value="Helix-hairpin-Helix base-excision DNA repair enzymes (C-terminal)"/>
    <property type="match status" value="1"/>
</dbReference>
<gene>
    <name evidence="15" type="primary">LOC106820583</name>
</gene>
<evidence type="ECO:0000256" key="11">
    <source>
        <dbReference type="ARBA" id="ARBA00023204"/>
    </source>
</evidence>
<comment type="cofactor">
    <cofactor evidence="2">
        <name>[4Fe-4S] cluster</name>
        <dbReference type="ChEBI" id="CHEBI:49883"/>
    </cofactor>
</comment>